<keyword evidence="1" id="KW-0812">Transmembrane</keyword>
<sequence length="187" mass="21385">MKFIKQKYPTKRTLNFVASRKKGAGVALQLAYFFVYLLILALFVNFAILGRYRQVDEAKNKYYSMQAMIQDLKNTTKDYNDVYTEYRYFTNEFLSEEESNEQDRMDVLALAEECVQDRADIKSIDIASNELTITLNNTTLSDVSLIVADLENNYKTSYVTVTTAGTEKDLDLVSAYIVVHLKSGGEL</sequence>
<gene>
    <name evidence="2" type="ORF">IAC55_00770</name>
</gene>
<name>A0A9D9H3Y6_9FIRM</name>
<keyword evidence="1" id="KW-1133">Transmembrane helix</keyword>
<dbReference type="EMBL" id="JADIMX010000017">
    <property type="protein sequence ID" value="MBO8433838.1"/>
    <property type="molecule type" value="Genomic_DNA"/>
</dbReference>
<feature type="transmembrane region" description="Helical" evidence="1">
    <location>
        <begin position="30"/>
        <end position="49"/>
    </location>
</feature>
<dbReference type="AlphaFoldDB" id="A0A9D9H3Y6"/>
<proteinExistence type="predicted"/>
<keyword evidence="1" id="KW-0472">Membrane</keyword>
<dbReference type="Proteomes" id="UP000823611">
    <property type="component" value="Unassembled WGS sequence"/>
</dbReference>
<comment type="caution">
    <text evidence="2">The sequence shown here is derived from an EMBL/GenBank/DDBJ whole genome shotgun (WGS) entry which is preliminary data.</text>
</comment>
<reference evidence="2" key="1">
    <citation type="submission" date="2020-10" db="EMBL/GenBank/DDBJ databases">
        <authorList>
            <person name="Gilroy R."/>
        </authorList>
    </citation>
    <scope>NUCLEOTIDE SEQUENCE</scope>
    <source>
        <strain evidence="2">F6-4510</strain>
    </source>
</reference>
<protein>
    <submittedName>
        <fullName evidence="2">Uncharacterized protein</fullName>
    </submittedName>
</protein>
<organism evidence="2 3">
    <name type="scientific">Candidatus Fimicola merdigallinarum</name>
    <dbReference type="NCBI Taxonomy" id="2840819"/>
    <lineage>
        <taxon>Bacteria</taxon>
        <taxon>Bacillati</taxon>
        <taxon>Bacillota</taxon>
        <taxon>Clostridia</taxon>
        <taxon>Lachnospirales</taxon>
        <taxon>Lachnospiraceae</taxon>
        <taxon>Lachnospiraceae incertae sedis</taxon>
        <taxon>Candidatus Fimicola</taxon>
    </lineage>
</organism>
<evidence type="ECO:0000313" key="2">
    <source>
        <dbReference type="EMBL" id="MBO8433838.1"/>
    </source>
</evidence>
<reference evidence="2" key="2">
    <citation type="journal article" date="2021" name="PeerJ">
        <title>Extensive microbial diversity within the chicken gut microbiome revealed by metagenomics and culture.</title>
        <authorList>
            <person name="Gilroy R."/>
            <person name="Ravi A."/>
            <person name="Getino M."/>
            <person name="Pursley I."/>
            <person name="Horton D.L."/>
            <person name="Alikhan N.F."/>
            <person name="Baker D."/>
            <person name="Gharbi K."/>
            <person name="Hall N."/>
            <person name="Watson M."/>
            <person name="Adriaenssens E.M."/>
            <person name="Foster-Nyarko E."/>
            <person name="Jarju S."/>
            <person name="Secka A."/>
            <person name="Antonio M."/>
            <person name="Oren A."/>
            <person name="Chaudhuri R.R."/>
            <person name="La Ragione R."/>
            <person name="Hildebrand F."/>
            <person name="Pallen M.J."/>
        </authorList>
    </citation>
    <scope>NUCLEOTIDE SEQUENCE</scope>
    <source>
        <strain evidence="2">F6-4510</strain>
    </source>
</reference>
<accession>A0A9D9H3Y6</accession>
<evidence type="ECO:0000313" key="3">
    <source>
        <dbReference type="Proteomes" id="UP000823611"/>
    </source>
</evidence>
<evidence type="ECO:0000256" key="1">
    <source>
        <dbReference type="SAM" id="Phobius"/>
    </source>
</evidence>